<feature type="non-terminal residue" evidence="7">
    <location>
        <position position="244"/>
    </location>
</feature>
<evidence type="ECO:0000313" key="8">
    <source>
        <dbReference type="Proteomes" id="UP001432027"/>
    </source>
</evidence>
<dbReference type="EC" id="2.4.1.17" evidence="2"/>
<organism evidence="7 8">
    <name type="scientific">Pristionchus entomophagus</name>
    <dbReference type="NCBI Taxonomy" id="358040"/>
    <lineage>
        <taxon>Eukaryota</taxon>
        <taxon>Metazoa</taxon>
        <taxon>Ecdysozoa</taxon>
        <taxon>Nematoda</taxon>
        <taxon>Chromadorea</taxon>
        <taxon>Rhabditida</taxon>
        <taxon>Rhabditina</taxon>
        <taxon>Diplogasteromorpha</taxon>
        <taxon>Diplogasteroidea</taxon>
        <taxon>Neodiplogasteridae</taxon>
        <taxon>Pristionchus</taxon>
    </lineage>
</organism>
<comment type="catalytic activity">
    <reaction evidence="6">
        <text>glucuronate acceptor + UDP-alpha-D-glucuronate = acceptor beta-D-glucuronoside + UDP + H(+)</text>
        <dbReference type="Rhea" id="RHEA:21032"/>
        <dbReference type="ChEBI" id="CHEBI:15378"/>
        <dbReference type="ChEBI" id="CHEBI:58052"/>
        <dbReference type="ChEBI" id="CHEBI:58223"/>
        <dbReference type="ChEBI" id="CHEBI:132367"/>
        <dbReference type="ChEBI" id="CHEBI:132368"/>
        <dbReference type="EC" id="2.4.1.17"/>
    </reaction>
</comment>
<reference evidence="7" key="1">
    <citation type="submission" date="2023-10" db="EMBL/GenBank/DDBJ databases">
        <title>Genome assembly of Pristionchus species.</title>
        <authorList>
            <person name="Yoshida K."/>
            <person name="Sommer R.J."/>
        </authorList>
    </citation>
    <scope>NUCLEOTIDE SEQUENCE</scope>
    <source>
        <strain evidence="7">RS0144</strain>
    </source>
</reference>
<sequence length="244" mass="27506">MRVLGFFHRSNGIECWVNGFCVEELEHLLPSDQPISTDDDILHASVQCYTVRQGNDTEKKEEKFDAAFTECIDICGYALFHLLGIEKHATTLSMALMDGLFRITQIPANTAYVPSMTGGKYGDQMSFMERLYNTLSQLSYSHLLIEYSLDHFQEVVGSDLEGENIRGCQTVSSLVFLNSDPLADFPKLTSSRVIDIGGISVHDGHKPLDEYWSGVLNLRNKTILISFGTWVKGYLMPQEYKETI</sequence>
<keyword evidence="3" id="KW-0328">Glycosyltransferase</keyword>
<evidence type="ECO:0000313" key="7">
    <source>
        <dbReference type="EMBL" id="GMS77963.1"/>
    </source>
</evidence>
<dbReference type="InterPro" id="IPR002213">
    <property type="entry name" value="UDP_glucos_trans"/>
</dbReference>
<evidence type="ECO:0000256" key="2">
    <source>
        <dbReference type="ARBA" id="ARBA00012544"/>
    </source>
</evidence>
<dbReference type="Proteomes" id="UP001432027">
    <property type="component" value="Unassembled WGS sequence"/>
</dbReference>
<keyword evidence="8" id="KW-1185">Reference proteome</keyword>
<dbReference type="GO" id="GO:0015020">
    <property type="term" value="F:glucuronosyltransferase activity"/>
    <property type="evidence" value="ECO:0007669"/>
    <property type="project" value="UniProtKB-EC"/>
</dbReference>
<dbReference type="InterPro" id="IPR050271">
    <property type="entry name" value="UDP-glycosyltransferase"/>
</dbReference>
<evidence type="ECO:0000256" key="4">
    <source>
        <dbReference type="ARBA" id="ARBA00022679"/>
    </source>
</evidence>
<dbReference type="PANTHER" id="PTHR48043">
    <property type="entry name" value="EG:EG0003.4 PROTEIN-RELATED"/>
    <property type="match status" value="1"/>
</dbReference>
<evidence type="ECO:0000256" key="6">
    <source>
        <dbReference type="ARBA" id="ARBA00047475"/>
    </source>
</evidence>
<evidence type="ECO:0000256" key="1">
    <source>
        <dbReference type="ARBA" id="ARBA00009995"/>
    </source>
</evidence>
<dbReference type="Pfam" id="PF00201">
    <property type="entry name" value="UDPGT"/>
    <property type="match status" value="1"/>
</dbReference>
<proteinExistence type="inferred from homology"/>
<gene>
    <name evidence="7" type="ORF">PENTCL1PPCAC_138</name>
</gene>
<accession>A0AAV5S824</accession>
<name>A0AAV5S824_9BILA</name>
<evidence type="ECO:0000256" key="3">
    <source>
        <dbReference type="ARBA" id="ARBA00022676"/>
    </source>
</evidence>
<comment type="caution">
    <text evidence="7">The sequence shown here is derived from an EMBL/GenBank/DDBJ whole genome shotgun (WGS) entry which is preliminary data.</text>
</comment>
<dbReference type="PANTHER" id="PTHR48043:SF23">
    <property type="entry name" value="UDP-GLUCURONOSYLTRANSFERASE"/>
    <property type="match status" value="1"/>
</dbReference>
<dbReference type="AlphaFoldDB" id="A0AAV5S824"/>
<comment type="similarity">
    <text evidence="1">Belongs to the UDP-glycosyltransferase family.</text>
</comment>
<dbReference type="EMBL" id="BTSX01000001">
    <property type="protein sequence ID" value="GMS77963.1"/>
    <property type="molecule type" value="Genomic_DNA"/>
</dbReference>
<keyword evidence="5" id="KW-0732">Signal</keyword>
<keyword evidence="4" id="KW-0808">Transferase</keyword>
<protein>
    <recommendedName>
        <fullName evidence="2">glucuronosyltransferase</fullName>
        <ecNumber evidence="2">2.4.1.17</ecNumber>
    </recommendedName>
</protein>
<dbReference type="SUPFAM" id="SSF53756">
    <property type="entry name" value="UDP-Glycosyltransferase/glycogen phosphorylase"/>
    <property type="match status" value="1"/>
</dbReference>
<evidence type="ECO:0000256" key="5">
    <source>
        <dbReference type="ARBA" id="ARBA00022729"/>
    </source>
</evidence>